<dbReference type="Proteomes" id="UP000593567">
    <property type="component" value="Unassembled WGS sequence"/>
</dbReference>
<comment type="similarity">
    <text evidence="2 10">Belongs to the sodium:neurotransmitter symporter (SNF) (TC 2.A.22) family.</text>
</comment>
<feature type="disulfide bond" evidence="9">
    <location>
        <begin position="147"/>
        <end position="157"/>
    </location>
</feature>
<dbReference type="GO" id="GO:0089718">
    <property type="term" value="P:amino acid import across plasma membrane"/>
    <property type="evidence" value="ECO:0007669"/>
    <property type="project" value="TreeGrafter"/>
</dbReference>
<dbReference type="InterPro" id="IPR000175">
    <property type="entry name" value="Na/ntran_symport"/>
</dbReference>
<dbReference type="GO" id="GO:0005283">
    <property type="term" value="F:amino acid:sodium symporter activity"/>
    <property type="evidence" value="ECO:0007669"/>
    <property type="project" value="TreeGrafter"/>
</dbReference>
<feature type="transmembrane region" description="Helical" evidence="11">
    <location>
        <begin position="108"/>
        <end position="135"/>
    </location>
</feature>
<comment type="caution">
    <text evidence="12">The sequence shown here is derived from an EMBL/GenBank/DDBJ whole genome shotgun (WGS) entry which is preliminary data.</text>
</comment>
<feature type="transmembrane region" description="Helical" evidence="11">
    <location>
        <begin position="317"/>
        <end position="342"/>
    </location>
</feature>
<keyword evidence="13" id="KW-1185">Reference proteome</keyword>
<feature type="binding site" evidence="8">
    <location>
        <position position="323"/>
    </location>
    <ligand>
        <name>Na(+)</name>
        <dbReference type="ChEBI" id="CHEBI:29101"/>
        <label>1</label>
    </ligand>
</feature>
<keyword evidence="3 10" id="KW-0813">Transport</keyword>
<organism evidence="12 13">
    <name type="scientific">Bugula neritina</name>
    <name type="common">Brown bryozoan</name>
    <name type="synonym">Sertularia neritina</name>
    <dbReference type="NCBI Taxonomy" id="10212"/>
    <lineage>
        <taxon>Eukaryota</taxon>
        <taxon>Metazoa</taxon>
        <taxon>Spiralia</taxon>
        <taxon>Lophotrochozoa</taxon>
        <taxon>Bryozoa</taxon>
        <taxon>Gymnolaemata</taxon>
        <taxon>Cheilostomatida</taxon>
        <taxon>Flustrina</taxon>
        <taxon>Buguloidea</taxon>
        <taxon>Bugulidae</taxon>
        <taxon>Bugula</taxon>
    </lineage>
</organism>
<feature type="binding site" evidence="8">
    <location>
        <position position="388"/>
    </location>
    <ligand>
        <name>Na(+)</name>
        <dbReference type="ChEBI" id="CHEBI:29101"/>
        <label>1</label>
    </ligand>
</feature>
<dbReference type="OrthoDB" id="6581954at2759"/>
<keyword evidence="10" id="KW-0769">Symport</keyword>
<evidence type="ECO:0000313" key="12">
    <source>
        <dbReference type="EMBL" id="KAF6030641.1"/>
    </source>
</evidence>
<feature type="transmembrane region" description="Helical" evidence="11">
    <location>
        <begin position="493"/>
        <end position="514"/>
    </location>
</feature>
<evidence type="ECO:0000256" key="6">
    <source>
        <dbReference type="ARBA" id="ARBA00023136"/>
    </source>
</evidence>
<evidence type="ECO:0000256" key="11">
    <source>
        <dbReference type="SAM" id="Phobius"/>
    </source>
</evidence>
<evidence type="ECO:0000256" key="3">
    <source>
        <dbReference type="ARBA" id="ARBA00022448"/>
    </source>
</evidence>
<reference evidence="12" key="1">
    <citation type="submission" date="2020-06" db="EMBL/GenBank/DDBJ databases">
        <title>Draft genome of Bugula neritina, a colonial animal packing powerful symbionts and potential medicines.</title>
        <authorList>
            <person name="Rayko M."/>
        </authorList>
    </citation>
    <scope>NUCLEOTIDE SEQUENCE [LARGE SCALE GENOMIC DNA]</scope>
    <source>
        <strain evidence="12">Kwan_BN1</strain>
    </source>
</reference>
<keyword evidence="9" id="KW-1015">Disulfide bond</keyword>
<feature type="binding site" evidence="8">
    <location>
        <position position="42"/>
    </location>
    <ligand>
        <name>Na(+)</name>
        <dbReference type="ChEBI" id="CHEBI:29101"/>
        <label>1</label>
    </ligand>
</feature>
<keyword evidence="6 11" id="KW-0472">Membrane</keyword>
<sequence length="537" mass="59594">MSEEKKIGEVADIDTVEENAGKDGPERAAWGGQLEFILTCVGYAVGLGNVWRFPYLCYSNGGGAFLIPYVCMLAFVGLPLFYMELCIGQFGSVGPLAVWKFSPIFKGLGYASVMVSLLIAMYYNVIIAICIFYFFKSMTATLPWTDCSNPWNNQTTCITLKEIEIIRENATGNLSMPTGTLTTPSEDFFYNEVLRLTPGLDTPGGMRWELAGCLLLAWTLVAVVLIRGISSLGKVVYFTALFPYVLLTVLLVRGALLDGSLEGVIYYLQPKWHMLADAKVWSDAAVQIFYSLGVASGGLMAMASYNKFKNNVLRDSLIVPVINCLTSIYAGFVIFSILGYMAKKKGVDISKVAAEGPGLTFVVYPEALATMPLPPLWSCLFFFMMITLGFSSEFSMMECVMTAFLDEFPQWLKTSRKREIIFRVGTCIFGFLCGLPMTMESGFYLLTLVDRYVGGYPLIIVGIGELVAINWVYGFKRFNQDIKIMLGRPAPIYFLFMWVFFSPLLMIGILGFTASQDKALSFQGWDYTIPFTVLGGL</sequence>
<dbReference type="PROSITE" id="PS50267">
    <property type="entry name" value="NA_NEUROTRAN_SYMP_3"/>
    <property type="match status" value="1"/>
</dbReference>
<evidence type="ECO:0000256" key="8">
    <source>
        <dbReference type="PIRSR" id="PIRSR600175-1"/>
    </source>
</evidence>
<name>A0A7J7JY72_BUGNE</name>
<feature type="binding site" evidence="8">
    <location>
        <position position="44"/>
    </location>
    <ligand>
        <name>Na(+)</name>
        <dbReference type="ChEBI" id="CHEBI:29101"/>
        <label>2</label>
    </ligand>
</feature>
<dbReference type="AlphaFoldDB" id="A0A7J7JY72"/>
<dbReference type="GO" id="GO:0005886">
    <property type="term" value="C:plasma membrane"/>
    <property type="evidence" value="ECO:0007669"/>
    <property type="project" value="TreeGrafter"/>
</dbReference>
<evidence type="ECO:0000256" key="5">
    <source>
        <dbReference type="ARBA" id="ARBA00022989"/>
    </source>
</evidence>
<dbReference type="PRINTS" id="PR00176">
    <property type="entry name" value="NANEUSMPORT"/>
</dbReference>
<feature type="binding site" evidence="8">
    <location>
        <position position="392"/>
    </location>
    <ligand>
        <name>Na(+)</name>
        <dbReference type="ChEBI" id="CHEBI:29101"/>
        <label>1</label>
    </ligand>
</feature>
<comment type="subcellular location">
    <subcellularLocation>
        <location evidence="1">Membrane</location>
        <topology evidence="1">Multi-pass membrane protein</topology>
    </subcellularLocation>
</comment>
<feature type="binding site" evidence="8">
    <location>
        <position position="49"/>
    </location>
    <ligand>
        <name>Na(+)</name>
        <dbReference type="ChEBI" id="CHEBI:29101"/>
        <label>2</label>
    </ligand>
</feature>
<dbReference type="PROSITE" id="PS00610">
    <property type="entry name" value="NA_NEUROTRAN_SYMP_1"/>
    <property type="match status" value="1"/>
</dbReference>
<feature type="transmembrane region" description="Helical" evidence="11">
    <location>
        <begin position="36"/>
        <end position="54"/>
    </location>
</feature>
<dbReference type="GO" id="GO:0046872">
    <property type="term" value="F:metal ion binding"/>
    <property type="evidence" value="ECO:0007669"/>
    <property type="project" value="UniProtKB-KW"/>
</dbReference>
<evidence type="ECO:0000256" key="7">
    <source>
        <dbReference type="ARBA" id="ARBA00023180"/>
    </source>
</evidence>
<dbReference type="Pfam" id="PF00209">
    <property type="entry name" value="SNF"/>
    <property type="match status" value="1"/>
</dbReference>
<feature type="transmembrane region" description="Helical" evidence="11">
    <location>
        <begin position="454"/>
        <end position="473"/>
    </location>
</feature>
<keyword evidence="8" id="KW-0915">Sodium</keyword>
<evidence type="ECO:0000256" key="9">
    <source>
        <dbReference type="PIRSR" id="PIRSR600175-2"/>
    </source>
</evidence>
<feature type="transmembrane region" description="Helical" evidence="11">
    <location>
        <begin position="66"/>
        <end position="87"/>
    </location>
</feature>
<evidence type="ECO:0000256" key="10">
    <source>
        <dbReference type="RuleBase" id="RU003732"/>
    </source>
</evidence>
<feature type="transmembrane region" description="Helical" evidence="11">
    <location>
        <begin position="235"/>
        <end position="256"/>
    </location>
</feature>
<proteinExistence type="inferred from homology"/>
<dbReference type="EMBL" id="VXIV02001682">
    <property type="protein sequence ID" value="KAF6030641.1"/>
    <property type="molecule type" value="Genomic_DNA"/>
</dbReference>
<keyword evidence="7" id="KW-0325">Glycoprotein</keyword>
<evidence type="ECO:0000256" key="4">
    <source>
        <dbReference type="ARBA" id="ARBA00022692"/>
    </source>
</evidence>
<keyword evidence="5 11" id="KW-1133">Transmembrane helix</keyword>
<dbReference type="PANTHER" id="PTHR11616:SF321">
    <property type="entry name" value="SODIUM-DEPENDENT NUTRIENT AMINO ACID TRANSPORTER 1-RELATED"/>
    <property type="match status" value="1"/>
</dbReference>
<dbReference type="InterPro" id="IPR037272">
    <property type="entry name" value="SNS_sf"/>
</dbReference>
<feature type="transmembrane region" description="Helical" evidence="11">
    <location>
        <begin position="420"/>
        <end position="439"/>
    </location>
</feature>
<dbReference type="SUPFAM" id="SSF161070">
    <property type="entry name" value="SNF-like"/>
    <property type="match status" value="1"/>
</dbReference>
<evidence type="ECO:0000256" key="1">
    <source>
        <dbReference type="ARBA" id="ARBA00004141"/>
    </source>
</evidence>
<feature type="transmembrane region" description="Helical" evidence="11">
    <location>
        <begin position="374"/>
        <end position="391"/>
    </location>
</feature>
<protein>
    <recommendedName>
        <fullName evidence="10">Transporter</fullName>
    </recommendedName>
</protein>
<feature type="transmembrane region" description="Helical" evidence="11">
    <location>
        <begin position="208"/>
        <end position="228"/>
    </location>
</feature>
<feature type="binding site" evidence="8">
    <location>
        <position position="45"/>
    </location>
    <ligand>
        <name>Na(+)</name>
        <dbReference type="ChEBI" id="CHEBI:29101"/>
        <label>1</label>
    </ligand>
</feature>
<feature type="binding site" evidence="8">
    <location>
        <position position="291"/>
    </location>
    <ligand>
        <name>Na(+)</name>
        <dbReference type="ChEBI" id="CHEBI:29101"/>
        <label>1</label>
    </ligand>
</feature>
<feature type="transmembrane region" description="Helical" evidence="11">
    <location>
        <begin position="284"/>
        <end position="305"/>
    </location>
</feature>
<keyword evidence="4 10" id="KW-0812">Transmembrane</keyword>
<evidence type="ECO:0000313" key="13">
    <source>
        <dbReference type="Proteomes" id="UP000593567"/>
    </source>
</evidence>
<evidence type="ECO:0000256" key="2">
    <source>
        <dbReference type="ARBA" id="ARBA00006459"/>
    </source>
</evidence>
<accession>A0A7J7JY72</accession>
<dbReference type="PANTHER" id="PTHR11616">
    <property type="entry name" value="SODIUM/CHLORIDE DEPENDENT TRANSPORTER"/>
    <property type="match status" value="1"/>
</dbReference>
<gene>
    <name evidence="12" type="ORF">EB796_011048</name>
</gene>
<keyword evidence="8" id="KW-0479">Metal-binding</keyword>